<dbReference type="Proteomes" id="UP001058074">
    <property type="component" value="Unassembled WGS sequence"/>
</dbReference>
<accession>A0ACB5RCV3</accession>
<comment type="caution">
    <text evidence="1">The sequence shown here is derived from an EMBL/GenBank/DDBJ whole genome shotgun (WGS) entry which is preliminary data.</text>
</comment>
<keyword evidence="2" id="KW-1185">Reference proteome</keyword>
<organism evidence="1 2">
    <name type="scientific">Inconstantimicrobium mannanitabidum</name>
    <dbReference type="NCBI Taxonomy" id="1604901"/>
    <lineage>
        <taxon>Bacteria</taxon>
        <taxon>Bacillati</taxon>
        <taxon>Bacillota</taxon>
        <taxon>Clostridia</taxon>
        <taxon>Eubacteriales</taxon>
        <taxon>Clostridiaceae</taxon>
        <taxon>Inconstantimicrobium</taxon>
    </lineage>
</organism>
<protein>
    <submittedName>
        <fullName evidence="1">ABC transporter permease</fullName>
    </submittedName>
</protein>
<evidence type="ECO:0000313" key="2">
    <source>
        <dbReference type="Proteomes" id="UP001058074"/>
    </source>
</evidence>
<sequence>MKKLIFLLFTISFIVINFLSIKQFEYIQFQSFNNNVADERWNITIKNGNPQKSKSENFRLLENIATQTKINIQRASYENDGVNKGKTVYYVALFENDKYFKNLKLKTGRFLNVNSDKDDFLSTVKTNNNHQVGQLEIFHSFDPIEIRPIVAAENTKDIKGTYTITGVDDAEKFKKVASEYGFTVETSKDEARYEFAQYPYQDMMYKATIVLCLLITLAMLYDTISNYKEIAVRYLFGYNFGQIGAYLFRKYIKIFISSLAVSVFGLFGYLYFYNGFQQLFPFLYFCLENTIPLSLAIFIIFIVTWLGTKTINIPQMIKNKKPIKFLFCTNIVIRLVLVIFLVLELQQGISTFFTLQNTVNKQQKWSVLKGYSYLGIISNSKQGLSMIQTDEEKQRFKLMYEELESKGAFFISPSNYYTDGPSTYLNKKPWGMDGTKVEINKNYLTVNPIVGMNNKPIDIHENGSSNEITVIVPAKFKQYENDIKATIVNDYRDIYGKKQSIPLNVNIILVKNNQSYFTFSTNMAADNNFEIIDPIAIVVNSQFDPQILAGSISMGYGYYTKNSGNANPFKETQDTLEKYKFNNEWQPVSIAYSNVESRIANNKQLLRLITVYCVLFTILTIILLFFSSMYYLELNKKSLAIQWIFGHTFLEKHSLVYLALVVFWNFIFAICYLKISDTLLLIRIVLCLAFFDIILISIILSIKECNIAKQVLIES</sequence>
<gene>
    <name evidence="1" type="ORF">rsdtw13_18900</name>
</gene>
<evidence type="ECO:0000313" key="1">
    <source>
        <dbReference type="EMBL" id="GKX66632.1"/>
    </source>
</evidence>
<proteinExistence type="predicted"/>
<name>A0ACB5RCV3_9CLOT</name>
<reference evidence="1" key="1">
    <citation type="journal article" date="2025" name="Int. J. Syst. Evol. Microbiol.">
        <title>Inconstantimicrobium mannanitabidum sp. nov., a novel member of the family Clostridiaceae isolated from anoxic soil under the treatment of reductive soil disinfestation.</title>
        <authorList>
            <person name="Ueki A."/>
            <person name="Tonouchi A."/>
            <person name="Honma S."/>
            <person name="Kaku N."/>
            <person name="Ueki K."/>
        </authorList>
    </citation>
    <scope>NUCLEOTIDE SEQUENCE</scope>
    <source>
        <strain evidence="1">TW13</strain>
    </source>
</reference>
<dbReference type="EMBL" id="BROD01000001">
    <property type="protein sequence ID" value="GKX66632.1"/>
    <property type="molecule type" value="Genomic_DNA"/>
</dbReference>